<evidence type="ECO:0000256" key="1">
    <source>
        <dbReference type="SAM" id="MobiDB-lite"/>
    </source>
</evidence>
<dbReference type="RefSeq" id="WP_184610698.1">
    <property type="nucleotide sequence ID" value="NZ_BOOS01000029.1"/>
</dbReference>
<evidence type="ECO:0000313" key="2">
    <source>
        <dbReference type="EMBL" id="MBB5626628.1"/>
    </source>
</evidence>
<name>A0A7W8Z376_9ACTN</name>
<sequence>MARITAPVQGYNGTIGDVVFENGVAETDNPAVIAYCRGAGYTVDGETIEAAHEPPVDSRDVERVRLGTPLRDAAVDPWPEDFLPPTNAGQADPHGPQVVSPGAHAVPPAPIVPGPVSPDPDEQQAAETEVAQRVLVEGQPATVVAERSRPPQSAPKAAWVDYAVSQGADRGEAEATSKADLIDRYGRDQADEEK</sequence>
<keyword evidence="3" id="KW-1185">Reference proteome</keyword>
<feature type="region of interest" description="Disordered" evidence="1">
    <location>
        <begin position="167"/>
        <end position="194"/>
    </location>
</feature>
<dbReference type="AlphaFoldDB" id="A0A7W8Z376"/>
<proteinExistence type="predicted"/>
<evidence type="ECO:0000313" key="3">
    <source>
        <dbReference type="Proteomes" id="UP000588112"/>
    </source>
</evidence>
<comment type="caution">
    <text evidence="2">The sequence shown here is derived from an EMBL/GenBank/DDBJ whole genome shotgun (WGS) entry which is preliminary data.</text>
</comment>
<feature type="region of interest" description="Disordered" evidence="1">
    <location>
        <begin position="84"/>
        <end position="107"/>
    </location>
</feature>
<accession>A0A7W8Z376</accession>
<gene>
    <name evidence="2" type="ORF">BJ981_002327</name>
</gene>
<protein>
    <submittedName>
        <fullName evidence="2">Uncharacterized protein</fullName>
    </submittedName>
</protein>
<reference evidence="2 3" key="1">
    <citation type="submission" date="2020-08" db="EMBL/GenBank/DDBJ databases">
        <title>Sequencing the genomes of 1000 actinobacteria strains.</title>
        <authorList>
            <person name="Klenk H.-P."/>
        </authorList>
    </citation>
    <scope>NUCLEOTIDE SEQUENCE [LARGE SCALE GENOMIC DNA]</scope>
    <source>
        <strain evidence="2 3">DSM 45790</strain>
    </source>
</reference>
<dbReference type="EMBL" id="JACHBR010000001">
    <property type="protein sequence ID" value="MBB5626628.1"/>
    <property type="molecule type" value="Genomic_DNA"/>
</dbReference>
<organism evidence="2 3">
    <name type="scientific">Sphaerisporangium krabiense</name>
    <dbReference type="NCBI Taxonomy" id="763782"/>
    <lineage>
        <taxon>Bacteria</taxon>
        <taxon>Bacillati</taxon>
        <taxon>Actinomycetota</taxon>
        <taxon>Actinomycetes</taxon>
        <taxon>Streptosporangiales</taxon>
        <taxon>Streptosporangiaceae</taxon>
        <taxon>Sphaerisporangium</taxon>
    </lineage>
</organism>
<dbReference type="Proteomes" id="UP000588112">
    <property type="component" value="Unassembled WGS sequence"/>
</dbReference>
<feature type="compositionally biased region" description="Basic and acidic residues" evidence="1">
    <location>
        <begin position="169"/>
        <end position="194"/>
    </location>
</feature>